<geneLocation type="plasmid" evidence="4">
    <name>pacpol4</name>
</geneLocation>
<dbReference type="InterPro" id="IPR010496">
    <property type="entry name" value="AL/BT2_dom"/>
</dbReference>
<keyword evidence="3" id="KW-0614">Plasmid</keyword>
<gene>
    <name evidence="3" type="ORF">ACPOL_6947</name>
</gene>
<sequence>MRGSIAIRRIALCFVTPMLIVTCALPGVAQQAENIPPHSKLKPLFNGKNFEGFVTLLKDHGINHDPDKVFQVEDGMLHISGEEFGGLVTRKEYENYYLRAEFKWGEKMYAPRLGKARDSGIQYNITGPLRVWGRLMEFQINEGGTGDMWVINGTGITVDGHTYQSTAEPSPTQYIRIAHIGRGPLVNVTGDRDPVNDLEKPHGEWNVLELVVAHDRILYFVNGRAALVGTNPNTTHGKILFQCEGAEVYFRNMEIAHLK</sequence>
<dbReference type="OrthoDB" id="259356at2"/>
<feature type="chain" id="PRO_5016340770" description="3-keto-alpha-glucoside-1,2-lyase/3-keto-2-hydroxy-glucal hydratase domain-containing protein" evidence="1">
    <location>
        <begin position="30"/>
        <end position="259"/>
    </location>
</feature>
<dbReference type="AlphaFoldDB" id="A0A2Z5GAJ8"/>
<keyword evidence="1" id="KW-0732">Signal</keyword>
<organism evidence="3 4">
    <name type="scientific">Acidisarcina polymorpha</name>
    <dbReference type="NCBI Taxonomy" id="2211140"/>
    <lineage>
        <taxon>Bacteria</taxon>
        <taxon>Pseudomonadati</taxon>
        <taxon>Acidobacteriota</taxon>
        <taxon>Terriglobia</taxon>
        <taxon>Terriglobales</taxon>
        <taxon>Acidobacteriaceae</taxon>
        <taxon>Acidisarcina</taxon>
    </lineage>
</organism>
<dbReference type="KEGG" id="abas:ACPOL_6947"/>
<evidence type="ECO:0000259" key="2">
    <source>
        <dbReference type="Pfam" id="PF06439"/>
    </source>
</evidence>
<proteinExistence type="predicted"/>
<dbReference type="EMBL" id="CP030843">
    <property type="protein sequence ID" value="AXC16151.1"/>
    <property type="molecule type" value="Genomic_DNA"/>
</dbReference>
<dbReference type="Gene3D" id="2.60.120.560">
    <property type="entry name" value="Exo-inulinase, domain 1"/>
    <property type="match status" value="1"/>
</dbReference>
<evidence type="ECO:0000256" key="1">
    <source>
        <dbReference type="SAM" id="SignalP"/>
    </source>
</evidence>
<dbReference type="Pfam" id="PF06439">
    <property type="entry name" value="3keto-disac_hyd"/>
    <property type="match status" value="1"/>
</dbReference>
<keyword evidence="4" id="KW-1185">Reference proteome</keyword>
<name>A0A2Z5GAJ8_9BACT</name>
<dbReference type="Proteomes" id="UP000253606">
    <property type="component" value="Plasmid pACPOL4"/>
</dbReference>
<feature type="signal peptide" evidence="1">
    <location>
        <begin position="1"/>
        <end position="29"/>
    </location>
</feature>
<feature type="domain" description="3-keto-alpha-glucoside-1,2-lyase/3-keto-2-hydroxy-glucal hydratase" evidence="2">
    <location>
        <begin position="42"/>
        <end position="255"/>
    </location>
</feature>
<evidence type="ECO:0000313" key="4">
    <source>
        <dbReference type="Proteomes" id="UP000253606"/>
    </source>
</evidence>
<evidence type="ECO:0000313" key="3">
    <source>
        <dbReference type="EMBL" id="AXC16151.1"/>
    </source>
</evidence>
<dbReference type="RefSeq" id="WP_114211335.1">
    <property type="nucleotide sequence ID" value="NZ_CP030843.1"/>
</dbReference>
<dbReference type="GO" id="GO:0016787">
    <property type="term" value="F:hydrolase activity"/>
    <property type="evidence" value="ECO:0007669"/>
    <property type="project" value="InterPro"/>
</dbReference>
<accession>A0A2Z5GAJ8</accession>
<reference evidence="3 4" key="1">
    <citation type="journal article" date="2018" name="Front. Microbiol.">
        <title>Hydrolytic Capabilities as a Key to Environmental Success: Chitinolytic and Cellulolytic Acidobacteria From Acidic Sub-arctic Soils and Boreal Peatlands.</title>
        <authorList>
            <person name="Belova S.E."/>
            <person name="Ravin N.V."/>
            <person name="Pankratov T.A."/>
            <person name="Rakitin A.L."/>
            <person name="Ivanova A.A."/>
            <person name="Beletsky A.V."/>
            <person name="Mardanov A.V."/>
            <person name="Sinninghe Damste J.S."/>
            <person name="Dedysh S.N."/>
        </authorList>
    </citation>
    <scope>NUCLEOTIDE SEQUENCE [LARGE SCALE GENOMIC DNA]</scope>
    <source>
        <strain evidence="3 4">SBC82</strain>
        <plasmid evidence="4">pacpol4</plasmid>
    </source>
</reference>
<protein>
    <recommendedName>
        <fullName evidence="2">3-keto-alpha-glucoside-1,2-lyase/3-keto-2-hydroxy-glucal hydratase domain-containing protein</fullName>
    </recommendedName>
</protein>